<dbReference type="EMBL" id="CAKOGP040000002">
    <property type="protein sequence ID" value="CAJ1922226.1"/>
    <property type="molecule type" value="Genomic_DNA"/>
</dbReference>
<keyword evidence="4" id="KW-1185">Reference proteome</keyword>
<dbReference type="PROSITE" id="PS51318">
    <property type="entry name" value="TAT"/>
    <property type="match status" value="1"/>
</dbReference>
<dbReference type="PANTHER" id="PTHR47717">
    <property type="entry name" value="PEPTIDYL-PROLYL CIS-TRANS ISOMERASE FKBP19, CHLOROPLASTIC"/>
    <property type="match status" value="1"/>
</dbReference>
<evidence type="ECO:0000256" key="1">
    <source>
        <dbReference type="SAM" id="SignalP"/>
    </source>
</evidence>
<dbReference type="AlphaFoldDB" id="A0AAD2FCN1"/>
<dbReference type="PANTHER" id="PTHR47717:SF1">
    <property type="entry name" value="PEPTIDYL-PROLYL CIS-TRANS ISOMERASE FKBP19, CHLOROPLASTIC"/>
    <property type="match status" value="1"/>
</dbReference>
<comment type="caution">
    <text evidence="3">The sequence shown here is derived from an EMBL/GenBank/DDBJ whole genome shotgun (WGS) entry which is preliminary data.</text>
</comment>
<dbReference type="GO" id="GO:0009579">
    <property type="term" value="C:thylakoid"/>
    <property type="evidence" value="ECO:0007669"/>
    <property type="project" value="TreeGrafter"/>
</dbReference>
<accession>A0AAD2FCN1</accession>
<dbReference type="Gene3D" id="3.10.50.40">
    <property type="match status" value="1"/>
</dbReference>
<dbReference type="InterPro" id="IPR046357">
    <property type="entry name" value="PPIase_dom_sf"/>
</dbReference>
<feature type="chain" id="PRO_5042273703" description="PPIase FKBP-type domain-containing protein" evidence="1">
    <location>
        <begin position="26"/>
        <end position="248"/>
    </location>
</feature>
<feature type="signal peptide" evidence="1">
    <location>
        <begin position="1"/>
        <end position="25"/>
    </location>
</feature>
<organism evidence="3 4">
    <name type="scientific">Cylindrotheca closterium</name>
    <dbReference type="NCBI Taxonomy" id="2856"/>
    <lineage>
        <taxon>Eukaryota</taxon>
        <taxon>Sar</taxon>
        <taxon>Stramenopiles</taxon>
        <taxon>Ochrophyta</taxon>
        <taxon>Bacillariophyta</taxon>
        <taxon>Bacillariophyceae</taxon>
        <taxon>Bacillariophycidae</taxon>
        <taxon>Bacillariales</taxon>
        <taxon>Bacillariaceae</taxon>
        <taxon>Cylindrotheca</taxon>
    </lineage>
</organism>
<dbReference type="Proteomes" id="UP001295423">
    <property type="component" value="Unassembled WGS sequence"/>
</dbReference>
<gene>
    <name evidence="3" type="ORF">CYCCA115_LOCUS966</name>
</gene>
<dbReference type="GO" id="GO:0003755">
    <property type="term" value="F:peptidyl-prolyl cis-trans isomerase activity"/>
    <property type="evidence" value="ECO:0007669"/>
    <property type="project" value="InterPro"/>
</dbReference>
<feature type="domain" description="PPIase FKBP-type" evidence="2">
    <location>
        <begin position="167"/>
        <end position="244"/>
    </location>
</feature>
<dbReference type="InterPro" id="IPR001179">
    <property type="entry name" value="PPIase_FKBP_dom"/>
</dbReference>
<evidence type="ECO:0000313" key="3">
    <source>
        <dbReference type="EMBL" id="CAJ1922226.1"/>
    </source>
</evidence>
<evidence type="ECO:0000313" key="4">
    <source>
        <dbReference type="Proteomes" id="UP001295423"/>
    </source>
</evidence>
<dbReference type="InterPro" id="IPR044208">
    <property type="entry name" value="FKBP19-like"/>
</dbReference>
<dbReference type="SUPFAM" id="SSF54534">
    <property type="entry name" value="FKBP-like"/>
    <property type="match status" value="1"/>
</dbReference>
<protein>
    <recommendedName>
        <fullName evidence="2">PPIase FKBP-type domain-containing protein</fullName>
    </recommendedName>
</protein>
<dbReference type="Pfam" id="PF00254">
    <property type="entry name" value="FKBP_C"/>
    <property type="match status" value="1"/>
</dbReference>
<keyword evidence="1" id="KW-0732">Signal</keyword>
<dbReference type="GO" id="GO:0009507">
    <property type="term" value="C:chloroplast"/>
    <property type="evidence" value="ECO:0007669"/>
    <property type="project" value="TreeGrafter"/>
</dbReference>
<reference evidence="3" key="1">
    <citation type="submission" date="2023-08" db="EMBL/GenBank/DDBJ databases">
        <authorList>
            <person name="Audoor S."/>
            <person name="Bilcke G."/>
        </authorList>
    </citation>
    <scope>NUCLEOTIDE SEQUENCE</scope>
</reference>
<sequence length="248" mass="26935">MSNIPKRNSIAMIFCILAVMASVDSMVMQHHRQKLPQTTSDIDRRSLLKGVLSTSSMIIATTGAPFVASAKCTDIESCREIGDSRVAQDLKENPVTSLDSGVRFKTLNSGVRGPAVKEGSSVDIIYSISRAGGPYMYSQGFGFEKVDIGNGQIVKDLDVDFLRVDKVGSHQDVPVGIEQAMIGMQRGEKRRVELPPNVGLATSNWNPAPKSKAGKQSIVAYQRIVDGFGSQPAFPAPLVWEVEVLRVR</sequence>
<evidence type="ECO:0000259" key="2">
    <source>
        <dbReference type="Pfam" id="PF00254"/>
    </source>
</evidence>
<name>A0AAD2FCN1_9STRA</name>
<proteinExistence type="predicted"/>
<dbReference type="InterPro" id="IPR006311">
    <property type="entry name" value="TAT_signal"/>
</dbReference>